<evidence type="ECO:0000313" key="1">
    <source>
        <dbReference type="EMBL" id="MBC1562856.1"/>
    </source>
</evidence>
<dbReference type="Pfam" id="PF01370">
    <property type="entry name" value="Epimerase"/>
    <property type="match status" value="1"/>
</dbReference>
<gene>
    <name evidence="1" type="ORF">HB902_12305</name>
</gene>
<sequence>MSKKRILITGGCGFIGSRVVRNLLATEHEIFVIDDLSSGNRALIPEMLVDLMVCDIRSVAATEHIREIAPHCVIHLAAQIDVQVSMEQQLLDADINVMGTLNMIEACKGLAEFERFVFASTAAVYGNNLDLPLIEDVMPIPISPYGMSKWIGEQYLELNGTMANFPYCALRFANVYGDKETRGKDVISNFWSQIADGKSPIIYGDGEQTRDFIYVEDIAEALILALDVRKNGIYNISTNEQTSINDVLRVMNELLEMTVMSENRPERDGDLRDSRLSNRKFRDVVGWQPMYTLAKGLAQLELEKRKHETVLVK</sequence>
<proteinExistence type="predicted"/>
<organism evidence="1 2">
    <name type="scientific">Listeria booriae</name>
    <dbReference type="NCBI Taxonomy" id="1552123"/>
    <lineage>
        <taxon>Bacteria</taxon>
        <taxon>Bacillati</taxon>
        <taxon>Bacillota</taxon>
        <taxon>Bacilli</taxon>
        <taxon>Bacillales</taxon>
        <taxon>Listeriaceae</taxon>
        <taxon>Listeria</taxon>
    </lineage>
</organism>
<dbReference type="InterPro" id="IPR036291">
    <property type="entry name" value="NAD(P)-bd_dom_sf"/>
</dbReference>
<evidence type="ECO:0000313" key="2">
    <source>
        <dbReference type="Proteomes" id="UP000541955"/>
    </source>
</evidence>
<dbReference type="SUPFAM" id="SSF51735">
    <property type="entry name" value="NAD(P)-binding Rossmann-fold domains"/>
    <property type="match status" value="1"/>
</dbReference>
<name>A0A7X1CFY3_9LIST</name>
<comment type="caution">
    <text evidence="1">The sequence shown here is derived from an EMBL/GenBank/DDBJ whole genome shotgun (WGS) entry which is preliminary data.</text>
</comment>
<dbReference type="PANTHER" id="PTHR43245">
    <property type="entry name" value="BIFUNCTIONAL POLYMYXIN RESISTANCE PROTEIN ARNA"/>
    <property type="match status" value="1"/>
</dbReference>
<dbReference type="EMBL" id="JAARRW010000005">
    <property type="protein sequence ID" value="MBC1562856.1"/>
    <property type="molecule type" value="Genomic_DNA"/>
</dbReference>
<dbReference type="InterPro" id="IPR050177">
    <property type="entry name" value="Lipid_A_modif_metabolic_enz"/>
</dbReference>
<accession>A0A7X1CFY3</accession>
<reference evidence="1 2" key="1">
    <citation type="submission" date="2020-03" db="EMBL/GenBank/DDBJ databases">
        <title>Soil Listeria distribution.</title>
        <authorList>
            <person name="Liao J."/>
            <person name="Wiedmann M."/>
        </authorList>
    </citation>
    <scope>NUCLEOTIDE SEQUENCE [LARGE SCALE GENOMIC DNA]</scope>
    <source>
        <strain evidence="1 2">FSL L7-1387</strain>
    </source>
</reference>
<protein>
    <submittedName>
        <fullName evidence="1">NAD-dependent epimerase/dehydratase family protein</fullName>
    </submittedName>
</protein>
<dbReference type="AlphaFoldDB" id="A0A7X1CFY3"/>
<dbReference type="Gene3D" id="3.40.50.720">
    <property type="entry name" value="NAD(P)-binding Rossmann-like Domain"/>
    <property type="match status" value="1"/>
</dbReference>
<dbReference type="PANTHER" id="PTHR43245:SF13">
    <property type="entry name" value="UDP-D-APIOSE_UDP-D-XYLOSE SYNTHASE 2"/>
    <property type="match status" value="1"/>
</dbReference>
<dbReference type="InterPro" id="IPR001509">
    <property type="entry name" value="Epimerase_deHydtase"/>
</dbReference>
<dbReference type="Proteomes" id="UP000541955">
    <property type="component" value="Unassembled WGS sequence"/>
</dbReference>
<dbReference type="RefSeq" id="WP_185430147.1">
    <property type="nucleotide sequence ID" value="NZ_JAARRW010000005.1"/>
</dbReference>